<gene>
    <name evidence="1" type="ORF">K9S39_06940</name>
</gene>
<dbReference type="Pfam" id="PF24175">
    <property type="entry name" value="SU10_adaptor"/>
    <property type="match status" value="1"/>
</dbReference>
<dbReference type="EMBL" id="CP086322">
    <property type="protein sequence ID" value="UQA91629.1"/>
    <property type="molecule type" value="Genomic_DNA"/>
</dbReference>
<evidence type="ECO:0000313" key="1">
    <source>
        <dbReference type="EMBL" id="UQA91629.1"/>
    </source>
</evidence>
<reference evidence="1" key="1">
    <citation type="submission" date="2021-10" db="EMBL/GenBank/DDBJ databases">
        <title>Streptomyces nigrumlapis sp.nov.,an antimicrobial producing actinobacterium isolated from Black Gobi rocks.</title>
        <authorList>
            <person name="Wen Y."/>
            <person name="Zhang W."/>
            <person name="Liu X.G."/>
        </authorList>
    </citation>
    <scope>NUCLEOTIDE SEQUENCE</scope>
    <source>
        <strain evidence="1">ST13-2-2</strain>
    </source>
</reference>
<dbReference type="RefSeq" id="WP_248862437.1">
    <property type="nucleotide sequence ID" value="NZ_CP086322.1"/>
</dbReference>
<accession>A0ABY4M1K7</accession>
<organism evidence="1 2">
    <name type="scientific">Streptomyces halobius</name>
    <dbReference type="NCBI Taxonomy" id="2879846"/>
    <lineage>
        <taxon>Bacteria</taxon>
        <taxon>Bacillati</taxon>
        <taxon>Actinomycetota</taxon>
        <taxon>Actinomycetes</taxon>
        <taxon>Kitasatosporales</taxon>
        <taxon>Streptomycetaceae</taxon>
        <taxon>Streptomyces</taxon>
    </lineage>
</organism>
<sequence>MPTFDQLVTRVRQQLRGYTKDQEALGELAVAMTSGDTSFTVDTDTVDNLSRGLVEIDDELILVKTFDRTTGVVSVMGLANGRGAEGTTAAAHAVNSLVTSSPAYPRARVKEAINDTILALYPDLVVFDTTELTRVAVQFEYELPADVADVWYVTGELIGPTKVWQPLPNWRFNPRAATSDFPTGKSLQQLDGVVPGQKVRVVYAKEPTVLSAGADDFATVTGFPDRVSDVVVWGTCARLLPAAESARLQQQAIEATERAVLVPPQSAVKTAQYYQALYYQRLEEERRRMFHDIPNFATFQGS</sequence>
<dbReference type="InterPro" id="IPR056209">
    <property type="entry name" value="SU10_adaptor"/>
</dbReference>
<dbReference type="Proteomes" id="UP000830115">
    <property type="component" value="Chromosome"/>
</dbReference>
<keyword evidence="2" id="KW-1185">Reference proteome</keyword>
<evidence type="ECO:0000313" key="2">
    <source>
        <dbReference type="Proteomes" id="UP000830115"/>
    </source>
</evidence>
<name>A0ABY4M1K7_9ACTN</name>
<proteinExistence type="predicted"/>
<protein>
    <submittedName>
        <fullName evidence="1">Uncharacterized protein</fullName>
    </submittedName>
</protein>